<protein>
    <submittedName>
        <fullName evidence="1">Uncharacterized protein</fullName>
    </submittedName>
</protein>
<gene>
    <name evidence="1" type="ORF">C9I98_24465</name>
</gene>
<dbReference type="RefSeq" id="WP_036817454.1">
    <property type="nucleotide sequence ID" value="NZ_JGVO01000075.1"/>
</dbReference>
<dbReference type="Proteomes" id="UP000241771">
    <property type="component" value="Unassembled WGS sequence"/>
</dbReference>
<accession>A0A2T3NBT4</accession>
<name>A0A2T3NBT4_9GAMM</name>
<comment type="caution">
    <text evidence="1">The sequence shown here is derived from an EMBL/GenBank/DDBJ whole genome shotgun (WGS) entry which is preliminary data.</text>
</comment>
<organism evidence="1 2">
    <name type="scientific">Photobacterium sanctipauli</name>
    <dbReference type="NCBI Taxonomy" id="1342794"/>
    <lineage>
        <taxon>Bacteria</taxon>
        <taxon>Pseudomonadati</taxon>
        <taxon>Pseudomonadota</taxon>
        <taxon>Gammaproteobacteria</taxon>
        <taxon>Vibrionales</taxon>
        <taxon>Vibrionaceae</taxon>
        <taxon>Photobacterium</taxon>
    </lineage>
</organism>
<sequence length="337" mass="38627">MATISYSFRYKHIEVEQLSHQVRTLQHSIQADSQLAKLPTTELLQVINELPEQKQLLKDGLLRSHQKQIITLYEQRISAILTHRENSYPDYYAIEKQLTEAQAFYPDSHTLMAIADTITHSWQSTTTMLEDQLNTLLEKQVYLSEEILFILTELGKVKKEHRFSPSQKANELYFDAFQSAMDRRDLNELQSLIEIGELVFAGNKQHHALLNSGIQLSSAIQKLSHYQAKHQAGESIEFPYQAAALFYKKQFQQLESALSQADKVSQLDALHDEIKQLPLSIPNNFAPLNQIRLLTAIQYLKVSDQMLEGKKRLEASDAMKKANSIFAQLEESNLLAQ</sequence>
<keyword evidence="2" id="KW-1185">Reference proteome</keyword>
<dbReference type="EMBL" id="PYMA01000024">
    <property type="protein sequence ID" value="PSW11404.1"/>
    <property type="molecule type" value="Genomic_DNA"/>
</dbReference>
<dbReference type="AlphaFoldDB" id="A0A2T3NBT4"/>
<evidence type="ECO:0000313" key="1">
    <source>
        <dbReference type="EMBL" id="PSW11404.1"/>
    </source>
</evidence>
<dbReference type="OrthoDB" id="9801841at2"/>
<reference evidence="1 2" key="1">
    <citation type="submission" date="2018-01" db="EMBL/GenBank/DDBJ databases">
        <title>Whole genome sequencing of Histamine producing bacteria.</title>
        <authorList>
            <person name="Butler K."/>
        </authorList>
    </citation>
    <scope>NUCLEOTIDE SEQUENCE [LARGE SCALE GENOMIC DNA]</scope>
    <source>
        <strain evidence="1 2">DSM 100436</strain>
    </source>
</reference>
<proteinExistence type="predicted"/>
<evidence type="ECO:0000313" key="2">
    <source>
        <dbReference type="Proteomes" id="UP000241771"/>
    </source>
</evidence>